<feature type="transmembrane region" description="Helical" evidence="1">
    <location>
        <begin position="94"/>
        <end position="110"/>
    </location>
</feature>
<evidence type="ECO:0000313" key="4">
    <source>
        <dbReference type="Proteomes" id="UP001140217"/>
    </source>
</evidence>
<accession>A0A9W8HPR4</accession>
<reference evidence="3" key="1">
    <citation type="submission" date="2022-07" db="EMBL/GenBank/DDBJ databases">
        <title>Phylogenomic reconstructions and comparative analyses of Kickxellomycotina fungi.</title>
        <authorList>
            <person name="Reynolds N.K."/>
            <person name="Stajich J.E."/>
            <person name="Barry K."/>
            <person name="Grigoriev I.V."/>
            <person name="Crous P."/>
            <person name="Smith M.E."/>
        </authorList>
    </citation>
    <scope>NUCLEOTIDE SEQUENCE</scope>
    <source>
        <strain evidence="3">NBRC 105414</strain>
    </source>
</reference>
<feature type="chain" id="PRO_5040771451" evidence="2">
    <location>
        <begin position="24"/>
        <end position="127"/>
    </location>
</feature>
<feature type="transmembrane region" description="Helical" evidence="1">
    <location>
        <begin position="68"/>
        <end position="88"/>
    </location>
</feature>
<organism evidence="3 4">
    <name type="scientific">Coemansia javaensis</name>
    <dbReference type="NCBI Taxonomy" id="2761396"/>
    <lineage>
        <taxon>Eukaryota</taxon>
        <taxon>Fungi</taxon>
        <taxon>Fungi incertae sedis</taxon>
        <taxon>Zoopagomycota</taxon>
        <taxon>Kickxellomycotina</taxon>
        <taxon>Kickxellomycetes</taxon>
        <taxon>Kickxellales</taxon>
        <taxon>Kickxellaceae</taxon>
        <taxon>Coemansia</taxon>
    </lineage>
</organism>
<feature type="transmembrane region" description="Helical" evidence="1">
    <location>
        <begin position="38"/>
        <end position="56"/>
    </location>
</feature>
<sequence>MPGPAGLCAVLAGLFAALGSAGAKLAVGQEGGGPAARAALAGATAACNVLMWLAFTKALRYSDSTPRAMTLQTVSNFAATAVCGVYLFGDALSLQWWAGAALIAAGLAALNTTTDRRAAAPGAKKTQ</sequence>
<keyword evidence="1" id="KW-0472">Membrane</keyword>
<dbReference type="EMBL" id="JANBUL010000003">
    <property type="protein sequence ID" value="KAJ2786225.1"/>
    <property type="molecule type" value="Genomic_DNA"/>
</dbReference>
<protein>
    <submittedName>
        <fullName evidence="3">Transmembrane protein 42</fullName>
    </submittedName>
</protein>
<keyword evidence="2" id="KW-0732">Signal</keyword>
<feature type="signal peptide" evidence="2">
    <location>
        <begin position="1"/>
        <end position="23"/>
    </location>
</feature>
<dbReference type="PANTHER" id="PTHR31965:SF1">
    <property type="entry name" value="TRANSMEMBRANE PROTEIN 42"/>
    <property type="match status" value="1"/>
</dbReference>
<keyword evidence="4" id="KW-1185">Reference proteome</keyword>
<evidence type="ECO:0000313" key="3">
    <source>
        <dbReference type="EMBL" id="KAJ2786225.1"/>
    </source>
</evidence>
<dbReference type="AlphaFoldDB" id="A0A9W8HPR4"/>
<evidence type="ECO:0000256" key="1">
    <source>
        <dbReference type="SAM" id="Phobius"/>
    </source>
</evidence>
<proteinExistence type="predicted"/>
<dbReference type="Gene3D" id="1.10.3730.20">
    <property type="match status" value="1"/>
</dbReference>
<evidence type="ECO:0000256" key="2">
    <source>
        <dbReference type="SAM" id="SignalP"/>
    </source>
</evidence>
<gene>
    <name evidence="3" type="primary">TMEM42</name>
    <name evidence="3" type="ORF">H4R18_000072</name>
</gene>
<dbReference type="SUPFAM" id="SSF103481">
    <property type="entry name" value="Multidrug resistance efflux transporter EmrE"/>
    <property type="match status" value="1"/>
</dbReference>
<name>A0A9W8HPR4_9FUNG</name>
<dbReference type="OrthoDB" id="5854584at2759"/>
<dbReference type="InterPro" id="IPR039632">
    <property type="entry name" value="TMEM42"/>
</dbReference>
<keyword evidence="1 3" id="KW-0812">Transmembrane</keyword>
<dbReference type="Proteomes" id="UP001140217">
    <property type="component" value="Unassembled WGS sequence"/>
</dbReference>
<dbReference type="PANTHER" id="PTHR31965">
    <property type="entry name" value="TRANSMEMBRANE PROTEIN 42"/>
    <property type="match status" value="1"/>
</dbReference>
<comment type="caution">
    <text evidence="3">The sequence shown here is derived from an EMBL/GenBank/DDBJ whole genome shotgun (WGS) entry which is preliminary data.</text>
</comment>
<keyword evidence="1" id="KW-1133">Transmembrane helix</keyword>
<dbReference type="InterPro" id="IPR037185">
    <property type="entry name" value="EmrE-like"/>
</dbReference>